<evidence type="ECO:0000256" key="7">
    <source>
        <dbReference type="ARBA" id="ARBA00023295"/>
    </source>
</evidence>
<dbReference type="Gene3D" id="2.60.40.1180">
    <property type="entry name" value="Golgi alpha-mannosidase II"/>
    <property type="match status" value="2"/>
</dbReference>
<evidence type="ECO:0000256" key="2">
    <source>
        <dbReference type="ARBA" id="ARBA00007806"/>
    </source>
</evidence>
<dbReference type="Pfam" id="PF00088">
    <property type="entry name" value="Trefoil"/>
    <property type="match status" value="1"/>
</dbReference>
<dbReference type="InterPro" id="IPR011013">
    <property type="entry name" value="Gal_mutarotase_sf_dom"/>
</dbReference>
<evidence type="ECO:0000256" key="10">
    <source>
        <dbReference type="SAM" id="MobiDB-lite"/>
    </source>
</evidence>
<keyword evidence="7 9" id="KW-0326">Glycosidase</keyword>
<dbReference type="Pfam" id="PF01055">
    <property type="entry name" value="Glyco_hydro_31_2nd"/>
    <property type="match status" value="1"/>
</dbReference>
<keyword evidence="3 9" id="KW-0378">Hydrolase</keyword>
<dbReference type="CDD" id="cd06602">
    <property type="entry name" value="GH31_MGAM_SI_GAA"/>
    <property type="match status" value="1"/>
</dbReference>
<dbReference type="SUPFAM" id="SSF74650">
    <property type="entry name" value="Galactose mutarotase-like"/>
    <property type="match status" value="1"/>
</dbReference>
<dbReference type="SUPFAM" id="SSF51011">
    <property type="entry name" value="Glycosyl hydrolase domain"/>
    <property type="match status" value="1"/>
</dbReference>
<comment type="caution">
    <text evidence="8">Lacks conserved residue(s) required for the propagation of feature annotation.</text>
</comment>
<dbReference type="PROSITE" id="PS00129">
    <property type="entry name" value="GLYCOSYL_HYDROL_F31_1"/>
    <property type="match status" value="1"/>
</dbReference>
<dbReference type="CDD" id="cd14752">
    <property type="entry name" value="GH31_N"/>
    <property type="match status" value="1"/>
</dbReference>
<evidence type="ECO:0000256" key="8">
    <source>
        <dbReference type="PROSITE-ProRule" id="PRU00779"/>
    </source>
</evidence>
<dbReference type="CDD" id="cd00111">
    <property type="entry name" value="Trefoil"/>
    <property type="match status" value="1"/>
</dbReference>
<dbReference type="InterPro" id="IPR000322">
    <property type="entry name" value="Glyco_hydro_31_TIM"/>
</dbReference>
<evidence type="ECO:0000313" key="13">
    <source>
        <dbReference type="EMBL" id="KAK1802743.1"/>
    </source>
</evidence>
<evidence type="ECO:0000256" key="11">
    <source>
        <dbReference type="SAM" id="Phobius"/>
    </source>
</evidence>
<evidence type="ECO:0000256" key="3">
    <source>
        <dbReference type="ARBA" id="ARBA00022801"/>
    </source>
</evidence>
<comment type="subcellular location">
    <subcellularLocation>
        <location evidence="1">Membrane</location>
    </subcellularLocation>
</comment>
<keyword evidence="6" id="KW-0325">Glycoprotein</keyword>
<feature type="region of interest" description="Disordered" evidence="10">
    <location>
        <begin position="155"/>
        <end position="178"/>
    </location>
</feature>
<sequence length="1085" mass="122173">MSQRTSLQGLEYKSCNDNKRFLLTLLDMGVVKHRIFMLSQKGFIGANNAIDMLNTLLRKRMLSHQNSHKLLAMVSYKRLSPEEVHFSGAPLLEPPPDDSGNSAVRAEDPELPLLARRPQCSSTTALLTLGGLILVVLAIWLLGTVLWLRSPPSSEVHKPLTPVGPSSQTRGQGGGTQQPEACSLIAEAWRFDCYPERGVVVTEEMCHARNCCFVHDSKARPPGQNGVPCCFYPPDFPSYELVAINDVEMGYTGKLIRTQKTYYPKDIETLQFDVLYESNNRLRMKITDPANERYEVPIDVPVVKTRAPNPMYTVEFIKKPFGLIVKRKQNGAVLLNTTVAPLFYADQFLQMSTSLPSTFVYGLGEHRSNLLHDVQWNTLTMWARDAAPVELTNLYGAHPFSLLMESDGLAHGLFLLNSNAMDVVLQPAPALTWRTVGGILDLYVFLGPDPASVIGEYLEVIGKPAMPVYWALGYHLCRWGYDSSNKTWEVVKEMRNYGIPQDVQWNDIDYMDNALDFTYNPVNFSTLPNLVNDLHINNQHYVMILFACMYLPCFVSLLYEDPGISSTQPAGSYWPFDEGIRKDIFINNSSGDLLIGKVWPGLTAFPDFSNPDTHEWWYQNLQKFHSKVPFDGLWIDMNEPSNFFDGSVNGCPENELETPPYTPDVLGGTLRAKTVCASAQHKTTSHYNVHSLYGLMEAKASARYREPDLLQGLCIVCVCVWGLSGCISALKRILGKRPFVISRSTFPSQGLYSGHWLGDNRSRWKDLYMSIPGMLTFNLLGIPLVGADICGFSDNSTEELCVRWTQLGTFYPLSRNHNTKESQVGSRHITRAQDPTMFSPAARAAMKEALLLRYSLFPFLYTLFHHAHLNGHTVARPLFFEFPLDNKTYSIDKQFLWGKSLLVTPVLEPGVDYVVGYLPKGVWYDFYTGESLVSKGEEVKLHAPLDKISLHLREGTITPTQRPNTTLWVSSGQPLHLITCLSEEGLAEGDLFWDDRDSLDTYETGHYAYITFKLRKNTMTSEVVHSDVEATYITVEMVSFYGVNTKPNSVIVNSQEAEFSYTANQVLTVEDLGLNLGQNFTIRWM</sequence>
<dbReference type="Pfam" id="PF13802">
    <property type="entry name" value="Gal_mutarotas_2"/>
    <property type="match status" value="1"/>
</dbReference>
<dbReference type="SMART" id="SM00018">
    <property type="entry name" value="PD"/>
    <property type="match status" value="1"/>
</dbReference>
<dbReference type="Pfam" id="PF21365">
    <property type="entry name" value="Glyco_hydro_31_3rd"/>
    <property type="match status" value="1"/>
</dbReference>
<dbReference type="PANTHER" id="PTHR22762">
    <property type="entry name" value="ALPHA-GLUCOSIDASE"/>
    <property type="match status" value="1"/>
</dbReference>
<proteinExistence type="inferred from homology"/>
<dbReference type="GO" id="GO:0030246">
    <property type="term" value="F:carbohydrate binding"/>
    <property type="evidence" value="ECO:0007669"/>
    <property type="project" value="InterPro"/>
</dbReference>
<dbReference type="SUPFAM" id="SSF57492">
    <property type="entry name" value="Trefoil"/>
    <property type="match status" value="1"/>
</dbReference>
<protein>
    <recommendedName>
        <fullName evidence="12">P-type domain-containing protein</fullName>
    </recommendedName>
</protein>
<feature type="transmembrane region" description="Helical" evidence="11">
    <location>
        <begin position="126"/>
        <end position="148"/>
    </location>
</feature>
<keyword evidence="4 11" id="KW-0472">Membrane</keyword>
<dbReference type="Gene3D" id="4.10.110.10">
    <property type="entry name" value="Spasmolytic Protein, domain 1"/>
    <property type="match status" value="1"/>
</dbReference>
<keyword evidence="11" id="KW-0812">Transmembrane</keyword>
<dbReference type="InterPro" id="IPR030458">
    <property type="entry name" value="Glyco_hydro_31_AS"/>
</dbReference>
<dbReference type="InterPro" id="IPR048395">
    <property type="entry name" value="Glyco_hydro_31_C"/>
</dbReference>
<keyword evidence="11" id="KW-1133">Transmembrane helix</keyword>
<evidence type="ECO:0000313" key="14">
    <source>
        <dbReference type="Proteomes" id="UP001239994"/>
    </source>
</evidence>
<dbReference type="InterPro" id="IPR025887">
    <property type="entry name" value="Glyco_hydro_31_N_dom"/>
</dbReference>
<dbReference type="SUPFAM" id="SSF51445">
    <property type="entry name" value="(Trans)glycosidases"/>
    <property type="match status" value="1"/>
</dbReference>
<evidence type="ECO:0000256" key="5">
    <source>
        <dbReference type="ARBA" id="ARBA00023157"/>
    </source>
</evidence>
<dbReference type="FunFam" id="2.60.40.1760:FF:000001">
    <property type="entry name" value="Maltase-glucoamylase, intestinal"/>
    <property type="match status" value="1"/>
</dbReference>
<evidence type="ECO:0000256" key="9">
    <source>
        <dbReference type="RuleBase" id="RU361185"/>
    </source>
</evidence>
<accession>A0AAD9E389</accession>
<comment type="caution">
    <text evidence="13">The sequence shown here is derived from an EMBL/GenBank/DDBJ whole genome shotgun (WGS) entry which is preliminary data.</text>
</comment>
<dbReference type="InterPro" id="IPR013780">
    <property type="entry name" value="Glyco_hydro_b"/>
</dbReference>
<name>A0AAD9E389_9TELE</name>
<evidence type="ECO:0000256" key="6">
    <source>
        <dbReference type="ARBA" id="ARBA00023180"/>
    </source>
</evidence>
<keyword evidence="14" id="KW-1185">Reference proteome</keyword>
<dbReference type="PANTHER" id="PTHR22762:SF104">
    <property type="entry name" value="P-TYPE DOMAIN-CONTAINING PROTEIN"/>
    <property type="match status" value="1"/>
</dbReference>
<dbReference type="InterPro" id="IPR000519">
    <property type="entry name" value="P_trefoil_dom"/>
</dbReference>
<evidence type="ECO:0000259" key="12">
    <source>
        <dbReference type="PROSITE" id="PS51448"/>
    </source>
</evidence>
<dbReference type="InterPro" id="IPR017853">
    <property type="entry name" value="GH"/>
</dbReference>
<reference evidence="13" key="1">
    <citation type="submission" date="2023-03" db="EMBL/GenBank/DDBJ databases">
        <title>Electrophorus voltai genome.</title>
        <authorList>
            <person name="Bian C."/>
        </authorList>
    </citation>
    <scope>NUCLEOTIDE SEQUENCE</scope>
    <source>
        <strain evidence="13">CB-2022</strain>
        <tissue evidence="13">Muscle</tissue>
    </source>
</reference>
<gene>
    <name evidence="13" type="ORF">P4O66_021281</name>
</gene>
<comment type="similarity">
    <text evidence="2 9">Belongs to the glycosyl hydrolase 31 family.</text>
</comment>
<dbReference type="GO" id="GO:0005975">
    <property type="term" value="P:carbohydrate metabolic process"/>
    <property type="evidence" value="ECO:0007669"/>
    <property type="project" value="InterPro"/>
</dbReference>
<dbReference type="FunFam" id="2.60.40.1180:FF:000001">
    <property type="entry name" value="Maltase-glucoamylase, intestinal"/>
    <property type="match status" value="1"/>
</dbReference>
<dbReference type="AlphaFoldDB" id="A0AAD9E389"/>
<dbReference type="GO" id="GO:0016020">
    <property type="term" value="C:membrane"/>
    <property type="evidence" value="ECO:0007669"/>
    <property type="project" value="UniProtKB-SubCell"/>
</dbReference>
<dbReference type="InterPro" id="IPR044913">
    <property type="entry name" value="P_trefoil_dom_sf"/>
</dbReference>
<dbReference type="Gene3D" id="2.60.40.1760">
    <property type="entry name" value="glycosyl hydrolase (family 31)"/>
    <property type="match status" value="1"/>
</dbReference>
<evidence type="ECO:0000256" key="1">
    <source>
        <dbReference type="ARBA" id="ARBA00004370"/>
    </source>
</evidence>
<dbReference type="GO" id="GO:0004558">
    <property type="term" value="F:alpha-1,4-glucosidase activity"/>
    <property type="evidence" value="ECO:0007669"/>
    <property type="project" value="TreeGrafter"/>
</dbReference>
<dbReference type="PROSITE" id="PS51448">
    <property type="entry name" value="P_TREFOIL_2"/>
    <property type="match status" value="1"/>
</dbReference>
<dbReference type="EMBL" id="JAROKS010000006">
    <property type="protein sequence ID" value="KAK1802743.1"/>
    <property type="molecule type" value="Genomic_DNA"/>
</dbReference>
<dbReference type="Proteomes" id="UP001239994">
    <property type="component" value="Unassembled WGS sequence"/>
</dbReference>
<dbReference type="Gene3D" id="3.20.20.80">
    <property type="entry name" value="Glycosidases"/>
    <property type="match status" value="2"/>
</dbReference>
<evidence type="ECO:0000256" key="4">
    <source>
        <dbReference type="ARBA" id="ARBA00023136"/>
    </source>
</evidence>
<organism evidence="13 14">
    <name type="scientific">Electrophorus voltai</name>
    <dbReference type="NCBI Taxonomy" id="2609070"/>
    <lineage>
        <taxon>Eukaryota</taxon>
        <taxon>Metazoa</taxon>
        <taxon>Chordata</taxon>
        <taxon>Craniata</taxon>
        <taxon>Vertebrata</taxon>
        <taxon>Euteleostomi</taxon>
        <taxon>Actinopterygii</taxon>
        <taxon>Neopterygii</taxon>
        <taxon>Teleostei</taxon>
        <taxon>Ostariophysi</taxon>
        <taxon>Gymnotiformes</taxon>
        <taxon>Gymnotoidei</taxon>
        <taxon>Gymnotidae</taxon>
        <taxon>Electrophorus</taxon>
    </lineage>
</organism>
<feature type="domain" description="P-type" evidence="12">
    <location>
        <begin position="180"/>
        <end position="234"/>
    </location>
</feature>
<keyword evidence="5" id="KW-1015">Disulfide bond</keyword>